<dbReference type="Pfam" id="PF06985">
    <property type="entry name" value="HET"/>
    <property type="match status" value="1"/>
</dbReference>
<evidence type="ECO:0000313" key="3">
    <source>
        <dbReference type="Proteomes" id="UP000016923"/>
    </source>
</evidence>
<feature type="domain" description="WW" evidence="1">
    <location>
        <begin position="92"/>
        <end position="125"/>
    </location>
</feature>
<dbReference type="HOGENOM" id="CLU_004184_7_4_1"/>
<dbReference type="InterPro" id="IPR001202">
    <property type="entry name" value="WW_dom"/>
</dbReference>
<evidence type="ECO:0000259" key="1">
    <source>
        <dbReference type="PROSITE" id="PS50020"/>
    </source>
</evidence>
<reference evidence="2 3" key="1">
    <citation type="journal article" date="2013" name="BMC Genomics">
        <title>The genome and transcriptome of the pine saprophyte Ophiostoma piceae, and a comparison with the bark beetle-associated pine pathogen Grosmannia clavigera.</title>
        <authorList>
            <person name="Haridas S."/>
            <person name="Wang Y."/>
            <person name="Lim L."/>
            <person name="Massoumi Alamouti S."/>
            <person name="Jackman S."/>
            <person name="Docking R."/>
            <person name="Robertson G."/>
            <person name="Birol I."/>
            <person name="Bohlmann J."/>
            <person name="Breuil C."/>
        </authorList>
    </citation>
    <scope>NUCLEOTIDE SEQUENCE [LARGE SCALE GENOMIC DNA]</scope>
    <source>
        <strain evidence="2 3">UAMH 11346</strain>
    </source>
</reference>
<dbReference type="EMBL" id="KE148164">
    <property type="protein sequence ID" value="EPE03851.1"/>
    <property type="molecule type" value="Genomic_DNA"/>
</dbReference>
<gene>
    <name evidence="2" type="ORF">F503_01741</name>
</gene>
<organism evidence="2 3">
    <name type="scientific">Ophiostoma piceae (strain UAMH 11346)</name>
    <name type="common">Sap stain fungus</name>
    <dbReference type="NCBI Taxonomy" id="1262450"/>
    <lineage>
        <taxon>Eukaryota</taxon>
        <taxon>Fungi</taxon>
        <taxon>Dikarya</taxon>
        <taxon>Ascomycota</taxon>
        <taxon>Pezizomycotina</taxon>
        <taxon>Sordariomycetes</taxon>
        <taxon>Sordariomycetidae</taxon>
        <taxon>Ophiostomatales</taxon>
        <taxon>Ophiostomataceae</taxon>
        <taxon>Ophiostoma</taxon>
    </lineage>
</organism>
<dbReference type="PANTHER" id="PTHR24148">
    <property type="entry name" value="ANKYRIN REPEAT DOMAIN-CONTAINING PROTEIN 39 HOMOLOG-RELATED"/>
    <property type="match status" value="1"/>
</dbReference>
<dbReference type="PANTHER" id="PTHR24148:SF64">
    <property type="entry name" value="HETEROKARYON INCOMPATIBILITY DOMAIN-CONTAINING PROTEIN"/>
    <property type="match status" value="1"/>
</dbReference>
<dbReference type="InterPro" id="IPR010730">
    <property type="entry name" value="HET"/>
</dbReference>
<dbReference type="OMA" id="FERLWIT"/>
<dbReference type="InterPro" id="IPR052895">
    <property type="entry name" value="HetReg/Transcr_Mod"/>
</dbReference>
<proteinExistence type="predicted"/>
<dbReference type="STRING" id="1262450.S3BWP8"/>
<dbReference type="Proteomes" id="UP000016923">
    <property type="component" value="Unassembled WGS sequence"/>
</dbReference>
<dbReference type="Pfam" id="PF26639">
    <property type="entry name" value="Het-6_barrel"/>
    <property type="match status" value="1"/>
</dbReference>
<dbReference type="AlphaFoldDB" id="S3BWP8"/>
<feature type="domain" description="WW" evidence="1">
    <location>
        <begin position="668"/>
        <end position="705"/>
    </location>
</feature>
<keyword evidence="3" id="KW-1185">Reference proteome</keyword>
<accession>S3BWP8</accession>
<sequence>MAIPNPFRARHRGTLRQLWERVQNIARWKRSKPVDAAFLYTPLSDAKAEIRLLTLLAGDAGDPVKIIVWHSELVHPAVEIDNDRATMAEVRALLPPGWAAAENSEGRFLFEYESTEKTTWSHPNPDFDQSRLRQRTQLPPLNFSPSFEAVSYVWGSADNPVSIDVAFSPSGKPCLNDDFTRLTWKHLSVRRNLYDALNYLRLQDQTRVLWIDAICVNQANDAEKSDQIVRMADIYNLAFRVLSWLGPESSDDNSDLAISTLTYISQQVEAVGNGGTYETPNAKESRWFSPYAVFPYKAKEWTAIEALLSRPYFERVWVLQEVAGANDKATAICGRSSMSWYHFKGAIMTLLNNNTIPPSVRELAESLIHLVIRPSIIPIPDLFTMSRMRKCTDPRDKIYGILGMAPREFVLEMRPHYTKSIEFIYAHAVMTYAKMKHSLVLIQLCQISQRDPSARNLPSWIPDFSKPEQTWPVGSYMHASGHSRAHFQFSDDGKTLTVSGKRLAVVKSVNSKVTSTVNIQDAIDTVRAWMPPDILTAAYTAGGSLLDAFLLMLRCSYLNDRWPMLHETTLAQWREYFLDHIHGDTVSQETHTGQVYTTASFIKNRVFVTAGDGHIGLAPLGTKPGDIITTVLGCSTCILLRPVGNGSAFQIVGQGYVQGLDDGSGLVGSLPEGWTLSFKFRDSGSLKRYYVNASTGQETMDNPRLGPLPAVWSMVARDDEDANPDTITYLNQESGETLIGDPRLSPELLRQRGISVESFAII</sequence>
<dbReference type="Gene3D" id="2.20.70.10">
    <property type="match status" value="1"/>
</dbReference>
<evidence type="ECO:0000313" key="2">
    <source>
        <dbReference type="EMBL" id="EPE03851.1"/>
    </source>
</evidence>
<dbReference type="OrthoDB" id="4850726at2759"/>
<name>S3BWP8_OPHP1</name>
<dbReference type="PROSITE" id="PS50020">
    <property type="entry name" value="WW_DOMAIN_2"/>
    <property type="match status" value="2"/>
</dbReference>
<dbReference type="eggNOG" id="ENOG502RV45">
    <property type="taxonomic scope" value="Eukaryota"/>
</dbReference>
<protein>
    <submittedName>
        <fullName evidence="2">HET domain-containing protein</fullName>
    </submittedName>
</protein>
<dbReference type="VEuPathDB" id="FungiDB:F503_01741"/>